<proteinExistence type="predicted"/>
<reference evidence="1" key="1">
    <citation type="submission" date="2020-05" db="EMBL/GenBank/DDBJ databases">
        <title>Large-scale comparative analyses of tick genomes elucidate their genetic diversity and vector capacities.</title>
        <authorList>
            <person name="Jia N."/>
            <person name="Wang J."/>
            <person name="Shi W."/>
            <person name="Du L."/>
            <person name="Sun Y."/>
            <person name="Zhan W."/>
            <person name="Jiang J."/>
            <person name="Wang Q."/>
            <person name="Zhang B."/>
            <person name="Ji P."/>
            <person name="Sakyi L.B."/>
            <person name="Cui X."/>
            <person name="Yuan T."/>
            <person name="Jiang B."/>
            <person name="Yang W."/>
            <person name="Lam T.T.-Y."/>
            <person name="Chang Q."/>
            <person name="Ding S."/>
            <person name="Wang X."/>
            <person name="Zhu J."/>
            <person name="Ruan X."/>
            <person name="Zhao L."/>
            <person name="Wei J."/>
            <person name="Que T."/>
            <person name="Du C."/>
            <person name="Cheng J."/>
            <person name="Dai P."/>
            <person name="Han X."/>
            <person name="Huang E."/>
            <person name="Gao Y."/>
            <person name="Liu J."/>
            <person name="Shao H."/>
            <person name="Ye R."/>
            <person name="Li L."/>
            <person name="Wei W."/>
            <person name="Wang X."/>
            <person name="Wang C."/>
            <person name="Yang T."/>
            <person name="Huo Q."/>
            <person name="Li W."/>
            <person name="Guo W."/>
            <person name="Chen H."/>
            <person name="Zhou L."/>
            <person name="Ni X."/>
            <person name="Tian J."/>
            <person name="Zhou Y."/>
            <person name="Sheng Y."/>
            <person name="Liu T."/>
            <person name="Pan Y."/>
            <person name="Xia L."/>
            <person name="Li J."/>
            <person name="Zhao F."/>
            <person name="Cao W."/>
        </authorList>
    </citation>
    <scope>NUCLEOTIDE SEQUENCE</scope>
    <source>
        <strain evidence="1">Dsil-2018</strain>
    </source>
</reference>
<accession>A0ACB8CA72</accession>
<protein>
    <submittedName>
        <fullName evidence="1">Uncharacterized protein</fullName>
    </submittedName>
</protein>
<evidence type="ECO:0000313" key="2">
    <source>
        <dbReference type="Proteomes" id="UP000821865"/>
    </source>
</evidence>
<name>A0ACB8CA72_DERSI</name>
<gene>
    <name evidence="1" type="ORF">HPB49_015910</name>
</gene>
<organism evidence="1 2">
    <name type="scientific">Dermacentor silvarum</name>
    <name type="common">Tick</name>
    <dbReference type="NCBI Taxonomy" id="543639"/>
    <lineage>
        <taxon>Eukaryota</taxon>
        <taxon>Metazoa</taxon>
        <taxon>Ecdysozoa</taxon>
        <taxon>Arthropoda</taxon>
        <taxon>Chelicerata</taxon>
        <taxon>Arachnida</taxon>
        <taxon>Acari</taxon>
        <taxon>Parasitiformes</taxon>
        <taxon>Ixodida</taxon>
        <taxon>Ixodoidea</taxon>
        <taxon>Ixodidae</taxon>
        <taxon>Rhipicephalinae</taxon>
        <taxon>Dermacentor</taxon>
    </lineage>
</organism>
<dbReference type="EMBL" id="CM023477">
    <property type="protein sequence ID" value="KAH7937777.1"/>
    <property type="molecule type" value="Genomic_DNA"/>
</dbReference>
<evidence type="ECO:0000313" key="1">
    <source>
        <dbReference type="EMBL" id="KAH7937777.1"/>
    </source>
</evidence>
<keyword evidence="2" id="KW-1185">Reference proteome</keyword>
<comment type="caution">
    <text evidence="1">The sequence shown here is derived from an EMBL/GenBank/DDBJ whole genome shotgun (WGS) entry which is preliminary data.</text>
</comment>
<dbReference type="Proteomes" id="UP000821865">
    <property type="component" value="Chromosome 8"/>
</dbReference>
<sequence length="489" mass="54776">MWERLYLKLPCACAASPRPQSTLACALIVCGVTYLIWTTVKPSASFAAPFLFEAEEASGMMCPNENERLLTRYMDDWEVPLIRRLQNNSDEAPSRAESTSWRVLLKDKVHVFSAYLANATIWGVHVVSLVRRDMKLDNSSSTPTGAIECLIRTADGQSLRTPVLVKKMSEEFHHAFLRTHLICPLQGVAELRKPVSLTLRAVGTASTDQVQLPVQSPPATAPAKCCSVCMRPMHGRTFRLWEVIEFPMLQLVGRLQAEGWDITLVPFKLTIPYNDSNVGWGEAAMLSDCAFRSRFKTEYFVNVDFDELLVPGAKYGGNLSALIESVESRRGAGKVGSLVPRNRVFCFEHQLNHDYVRRGVLPLRSRILNAHSGVIKHNFTLKYIARARAVCSAAIHRITEFCRASEEAVYVDSNELVINHYHRCCDYGIGKEKTWGVDHRNPGHLFIDDSVKALGSNFDGLLPSIASTWLLHEAEVKKISEAEIINTEE</sequence>